<keyword evidence="1" id="KW-0732">Signal</keyword>
<dbReference type="Gene3D" id="3.40.190.10">
    <property type="entry name" value="Periplasmic binding protein-like II"/>
    <property type="match status" value="2"/>
</dbReference>
<protein>
    <submittedName>
        <fullName evidence="3">TRAP transporter substrate-binding protein</fullName>
    </submittedName>
    <submittedName>
        <fullName evidence="2">TRAP transporter, substrate binding protein, TAXI family</fullName>
    </submittedName>
</protein>
<gene>
    <name evidence="2" type="ORF">ABIV_0765</name>
    <name evidence="3" type="ORF">CRV05_00605</name>
</gene>
<dbReference type="NCBIfam" id="TIGR02122">
    <property type="entry name" value="TRAP_TAXI"/>
    <property type="match status" value="1"/>
</dbReference>
<evidence type="ECO:0000313" key="4">
    <source>
        <dbReference type="Proteomes" id="UP000253850"/>
    </source>
</evidence>
<evidence type="ECO:0000313" key="2">
    <source>
        <dbReference type="EMBL" id="AXH11778.1"/>
    </source>
</evidence>
<dbReference type="PANTHER" id="PTHR42941:SF1">
    <property type="entry name" value="SLL1037 PROTEIN"/>
    <property type="match status" value="1"/>
</dbReference>
<name>A0AAX2AAF1_9BACT</name>
<feature type="chain" id="PRO_5044718508" evidence="1">
    <location>
        <begin position="22"/>
        <end position="316"/>
    </location>
</feature>
<keyword evidence="5" id="KW-1185">Reference proteome</keyword>
<evidence type="ECO:0000256" key="1">
    <source>
        <dbReference type="SAM" id="SignalP"/>
    </source>
</evidence>
<dbReference type="AlphaFoldDB" id="A0AAX2AAF1"/>
<dbReference type="SUPFAM" id="SSF53850">
    <property type="entry name" value="Periplasmic binding protein-like II"/>
    <property type="match status" value="1"/>
</dbReference>
<feature type="signal peptide" evidence="1">
    <location>
        <begin position="1"/>
        <end position="21"/>
    </location>
</feature>
<dbReference type="KEGG" id="hbv:ABIV_0765"/>
<sequence>MKLTKLLSIAAICAVAINANASERLTLKAAKSSTSYYQMAVQIGENVSKITNKELSLTIEESQGSVQNVKELRKRSGNYVFTTPPVLLKLAKSKEAMFKNDNPADYEKARALFPIPYLTMHMVVKADSGIKSFEDLKGKSLLIGKGSYGAREAKKYIELFGLQDDVKLIGAELSGAVSALKNGQIDGFATSSSYPAPNVIEAGASTKIKLLSMSDEQIALTKRDKIVIPAGTYSGVEEDTSTTTLPVGVYTTTKMSEETAYKLTKAFWESKPALEKQNSWWKAIQFENLEMFNTKLHKGALKYYNEVNATIPERLK</sequence>
<reference evidence="2 4" key="2">
    <citation type="submission" date="2018-07" db="EMBL/GenBank/DDBJ databases">
        <title>Complete genome of the Arcobacter bivalviorum type strain LMG 26154.</title>
        <authorList>
            <person name="Miller W.G."/>
            <person name="Yee E."/>
            <person name="Bono J.L."/>
        </authorList>
    </citation>
    <scope>NUCLEOTIDE SEQUENCE [LARGE SCALE GENOMIC DNA]</scope>
    <source>
        <strain evidence="2 4">LMG 26154</strain>
    </source>
</reference>
<dbReference type="EMBL" id="PDKM01000001">
    <property type="protein sequence ID" value="RXK10905.1"/>
    <property type="molecule type" value="Genomic_DNA"/>
</dbReference>
<dbReference type="PANTHER" id="PTHR42941">
    <property type="entry name" value="SLL1037 PROTEIN"/>
    <property type="match status" value="1"/>
</dbReference>
<organism evidence="3 5">
    <name type="scientific">Halarcobacter bivalviorum</name>
    <dbReference type="NCBI Taxonomy" id="663364"/>
    <lineage>
        <taxon>Bacteria</taxon>
        <taxon>Pseudomonadati</taxon>
        <taxon>Campylobacterota</taxon>
        <taxon>Epsilonproteobacteria</taxon>
        <taxon>Campylobacterales</taxon>
        <taxon>Arcobacteraceae</taxon>
        <taxon>Halarcobacter</taxon>
    </lineage>
</organism>
<reference evidence="3 5" key="1">
    <citation type="submission" date="2017-10" db="EMBL/GenBank/DDBJ databases">
        <title>Genomics of the genus Arcobacter.</title>
        <authorList>
            <person name="Perez-Cataluna A."/>
            <person name="Figueras M.J."/>
        </authorList>
    </citation>
    <scope>NUCLEOTIDE SEQUENCE [LARGE SCALE GENOMIC DNA]</scope>
    <source>
        <strain evidence="3 5">CECT 7835</strain>
    </source>
</reference>
<dbReference type="EMBL" id="CP031217">
    <property type="protein sequence ID" value="AXH11778.1"/>
    <property type="molecule type" value="Genomic_DNA"/>
</dbReference>
<dbReference type="Proteomes" id="UP000253850">
    <property type="component" value="Chromosome"/>
</dbReference>
<evidence type="ECO:0000313" key="3">
    <source>
        <dbReference type="EMBL" id="RXK10905.1"/>
    </source>
</evidence>
<dbReference type="Pfam" id="PF16868">
    <property type="entry name" value="NMT1_3"/>
    <property type="match status" value="1"/>
</dbReference>
<dbReference type="InterPro" id="IPR011852">
    <property type="entry name" value="TRAP_TAXI"/>
</dbReference>
<proteinExistence type="predicted"/>
<evidence type="ECO:0000313" key="5">
    <source>
        <dbReference type="Proteomes" id="UP000289193"/>
    </source>
</evidence>
<dbReference type="RefSeq" id="WP_114838640.1">
    <property type="nucleotide sequence ID" value="NZ_CP031217.1"/>
</dbReference>
<accession>A0AAX2AAF1</accession>
<dbReference type="Proteomes" id="UP000289193">
    <property type="component" value="Unassembled WGS sequence"/>
</dbReference>